<dbReference type="EMBL" id="JXXN02010129">
    <property type="protein sequence ID" value="THD18552.1"/>
    <property type="molecule type" value="Genomic_DNA"/>
</dbReference>
<dbReference type="AlphaFoldDB" id="A0A4E0RNY3"/>
<protein>
    <submittedName>
        <fullName evidence="2">Uncharacterized protein</fullName>
    </submittedName>
</protein>
<keyword evidence="3" id="KW-1185">Reference proteome</keyword>
<gene>
    <name evidence="2" type="ORF">D915_010818</name>
</gene>
<evidence type="ECO:0000256" key="1">
    <source>
        <dbReference type="SAM" id="MobiDB-lite"/>
    </source>
</evidence>
<evidence type="ECO:0000313" key="3">
    <source>
        <dbReference type="Proteomes" id="UP000230066"/>
    </source>
</evidence>
<evidence type="ECO:0000313" key="2">
    <source>
        <dbReference type="EMBL" id="THD18552.1"/>
    </source>
</evidence>
<reference evidence="2" key="1">
    <citation type="submission" date="2019-03" db="EMBL/GenBank/DDBJ databases">
        <title>Improved annotation for the trematode Fasciola hepatica.</title>
        <authorList>
            <person name="Choi Y.-J."/>
            <person name="Martin J."/>
            <person name="Mitreva M."/>
        </authorList>
    </citation>
    <scope>NUCLEOTIDE SEQUENCE [LARGE SCALE GENOMIC DNA]</scope>
</reference>
<feature type="region of interest" description="Disordered" evidence="1">
    <location>
        <begin position="38"/>
        <end position="75"/>
    </location>
</feature>
<dbReference type="Proteomes" id="UP000230066">
    <property type="component" value="Unassembled WGS sequence"/>
</dbReference>
<accession>A0A4E0RNY3</accession>
<organism evidence="2 3">
    <name type="scientific">Fasciola hepatica</name>
    <name type="common">Liver fluke</name>
    <dbReference type="NCBI Taxonomy" id="6192"/>
    <lineage>
        <taxon>Eukaryota</taxon>
        <taxon>Metazoa</taxon>
        <taxon>Spiralia</taxon>
        <taxon>Lophotrochozoa</taxon>
        <taxon>Platyhelminthes</taxon>
        <taxon>Trematoda</taxon>
        <taxon>Digenea</taxon>
        <taxon>Plagiorchiida</taxon>
        <taxon>Echinostomata</taxon>
        <taxon>Echinostomatoidea</taxon>
        <taxon>Fasciolidae</taxon>
        <taxon>Fasciola</taxon>
    </lineage>
</organism>
<proteinExistence type="predicted"/>
<sequence>MLVLQRFIDGVNSAAVRGMFSLDPPGNLPEAVERAAKREATVGAQLSPKSPQGMPNVSGRPGDQPTRGPYRRDWGRRFQPEHWLQANEREDTNMARKEYDGAISKSVHASSVPVVSTVFGNFSPTVDGFINGVKGTFLIDTGSSCKVVREASMITLGEWMLQRL</sequence>
<name>A0A4E0RNY3_FASHE</name>
<comment type="caution">
    <text evidence="2">The sequence shown here is derived from an EMBL/GenBank/DDBJ whole genome shotgun (WGS) entry which is preliminary data.</text>
</comment>